<dbReference type="RefSeq" id="WP_098043011.1">
    <property type="nucleotide sequence ID" value="NZ_PDEV01000004.1"/>
</dbReference>
<dbReference type="NCBIfam" id="TIGR03061">
    <property type="entry name" value="pip_yhgE_Nterm"/>
    <property type="match status" value="1"/>
</dbReference>
<name>A0A2A8D570_9MICC</name>
<feature type="domain" description="ABC-2 type transporter transmembrane" evidence="7">
    <location>
        <begin position="586"/>
        <end position="834"/>
    </location>
</feature>
<accession>A0A2A8D570</accession>
<dbReference type="InterPro" id="IPR017501">
    <property type="entry name" value="Phage_infect_YhgE_C"/>
</dbReference>
<feature type="transmembrane region" description="Helical" evidence="6">
    <location>
        <begin position="731"/>
        <end position="754"/>
    </location>
</feature>
<dbReference type="PROSITE" id="PS51257">
    <property type="entry name" value="PROKAR_LIPOPROTEIN"/>
    <property type="match status" value="1"/>
</dbReference>
<dbReference type="InterPro" id="IPR011049">
    <property type="entry name" value="Serralysin-like_metalloprot_C"/>
</dbReference>
<sequence>MSVVRVALVELKRLTSGVLPVLVLFAMSCIPLLYGSLYLYGNWDAYGNVNGIVGALVVEDEGAKDASGNDLNTGADVKKSLLDAGTFDWKSVETRDKAVQGVSDGTYDFALVIPKDFSARLVSTGSFKPDEKGNTGPINPQAAGLEIITNDANNYVLTNIVTKAGTAVRDSVASKVGDKTANTLLASFTTIHGKMNEAADGADKINANTVKLSDAMTQLADGTGTLNDGAVKLADGSEQLVDGSSRLIEGQNKLADGSSQLADGAGTLNQGAGKVNDGAVKLADGSSTLANGASDTHNGASQLADGSAALANGTGSLKKGANDLAQGAQQVADGTHSLKNALDQDGVRQLPGTLTAMCQNLNSIDTSAPSGDFGTDLSNTVVSKVAEDTRQKLAPLVESGSISQETADAIVANINSEQTKSAVASANDQALKNHLAQHGQAGSDVLAKLQTLKNDNCVATGESAAAQKLSTLIDGVDKLDSGATAVAQGAGTLRDGITKLDSGATTLADGSAKLADGTGKVADGASTLNNGASQLAEGTGELKNGTGNLHNGAQQLADGEKEAVDGQNKLHDGATTLQDGSSQLADGTGKLNSSTDQIANGAGQLKDGTGQLSTGLQNGTRQIPNLNEEQQKDVASVMSSPVDLEHSSLANGRNYGEGMGPFFMCLALWIGGLMLVQTLRPLNNRALASKAPTARIILGSWLPFGLIGIAQAVLMFAAVKFGLGFQMAHPWLAFFFLCFVATIFTLFIHGVVVFFGSPGKLIALIIMILQLITAGGTMPYETLPHAMRWMHDFFPMGYAVTGMRRLSYGINESSLMPIMMYLLLWGAAGLVLGYLGTRRDRIWSLKKLIPEITV</sequence>
<evidence type="ECO:0000256" key="6">
    <source>
        <dbReference type="SAM" id="Phobius"/>
    </source>
</evidence>
<feature type="transmembrane region" description="Helical" evidence="6">
    <location>
        <begin position="696"/>
        <end position="719"/>
    </location>
</feature>
<dbReference type="GO" id="GO:0016020">
    <property type="term" value="C:membrane"/>
    <property type="evidence" value="ECO:0007669"/>
    <property type="project" value="UniProtKB-SubCell"/>
</dbReference>
<feature type="transmembrane region" description="Helical" evidence="6">
    <location>
        <begin position="761"/>
        <end position="780"/>
    </location>
</feature>
<dbReference type="InterPro" id="IPR013525">
    <property type="entry name" value="ABC2_TM"/>
</dbReference>
<keyword evidence="2 6" id="KW-0812">Transmembrane</keyword>
<protein>
    <submittedName>
        <fullName evidence="8">ABC transporter</fullName>
    </submittedName>
</protein>
<comment type="caution">
    <text evidence="8">The sequence shown here is derived from an EMBL/GenBank/DDBJ whole genome shotgun (WGS) entry which is preliminary data.</text>
</comment>
<dbReference type="Proteomes" id="UP000219947">
    <property type="component" value="Unassembled WGS sequence"/>
</dbReference>
<dbReference type="InterPro" id="IPR051328">
    <property type="entry name" value="T7SS_ABC-Transporter"/>
</dbReference>
<evidence type="ECO:0000256" key="2">
    <source>
        <dbReference type="ARBA" id="ARBA00022692"/>
    </source>
</evidence>
<evidence type="ECO:0000256" key="5">
    <source>
        <dbReference type="SAM" id="MobiDB-lite"/>
    </source>
</evidence>
<feature type="transmembrane region" description="Helical" evidence="6">
    <location>
        <begin position="658"/>
        <end position="676"/>
    </location>
</feature>
<evidence type="ECO:0000256" key="3">
    <source>
        <dbReference type="ARBA" id="ARBA00022989"/>
    </source>
</evidence>
<dbReference type="EMBL" id="PDEV01000004">
    <property type="protein sequence ID" value="PEN15758.1"/>
    <property type="molecule type" value="Genomic_DNA"/>
</dbReference>
<organism evidence="8 9">
    <name type="scientific">Rothia dentocariosa</name>
    <dbReference type="NCBI Taxonomy" id="2047"/>
    <lineage>
        <taxon>Bacteria</taxon>
        <taxon>Bacillati</taxon>
        <taxon>Actinomycetota</taxon>
        <taxon>Actinomycetes</taxon>
        <taxon>Micrococcales</taxon>
        <taxon>Micrococcaceae</taxon>
        <taxon>Rothia</taxon>
    </lineage>
</organism>
<dbReference type="NCBIfam" id="TIGR03057">
    <property type="entry name" value="xxxLxxG_by_4"/>
    <property type="match status" value="9"/>
</dbReference>
<dbReference type="AlphaFoldDB" id="A0A2A8D570"/>
<dbReference type="Gene3D" id="1.10.287.950">
    <property type="entry name" value="Methyl-accepting chemotaxis protein"/>
    <property type="match status" value="1"/>
</dbReference>
<evidence type="ECO:0000259" key="7">
    <source>
        <dbReference type="Pfam" id="PF12698"/>
    </source>
</evidence>
<gene>
    <name evidence="8" type="ORF">CRM92_09145</name>
</gene>
<dbReference type="GO" id="GO:0140359">
    <property type="term" value="F:ABC-type transporter activity"/>
    <property type="evidence" value="ECO:0007669"/>
    <property type="project" value="InterPro"/>
</dbReference>
<feature type="transmembrane region" description="Helical" evidence="6">
    <location>
        <begin position="818"/>
        <end position="837"/>
    </location>
</feature>
<dbReference type="SUPFAM" id="SSF101967">
    <property type="entry name" value="Adhesin YadA, collagen-binding domain"/>
    <property type="match status" value="2"/>
</dbReference>
<feature type="compositionally biased region" description="Polar residues" evidence="5">
    <location>
        <begin position="575"/>
        <end position="596"/>
    </location>
</feature>
<keyword evidence="4 6" id="KW-0472">Membrane</keyword>
<evidence type="ECO:0000256" key="1">
    <source>
        <dbReference type="ARBA" id="ARBA00004141"/>
    </source>
</evidence>
<dbReference type="InterPro" id="IPR023908">
    <property type="entry name" value="xxxLxxG_rpt"/>
</dbReference>
<feature type="compositionally biased region" description="Polar residues" evidence="5">
    <location>
        <begin position="610"/>
        <end position="620"/>
    </location>
</feature>
<dbReference type="InterPro" id="IPR017500">
    <property type="entry name" value="Phage_infect_YhgE_N"/>
</dbReference>
<dbReference type="PANTHER" id="PTHR43077:SF10">
    <property type="entry name" value="TRANSPORT PERMEASE PROTEIN"/>
    <property type="match status" value="1"/>
</dbReference>
<proteinExistence type="predicted"/>
<evidence type="ECO:0000256" key="4">
    <source>
        <dbReference type="ARBA" id="ARBA00023136"/>
    </source>
</evidence>
<evidence type="ECO:0000313" key="9">
    <source>
        <dbReference type="Proteomes" id="UP000219947"/>
    </source>
</evidence>
<dbReference type="Pfam" id="PF12698">
    <property type="entry name" value="ABC2_membrane_3"/>
    <property type="match status" value="1"/>
</dbReference>
<reference evidence="8" key="1">
    <citation type="submission" date="2017-10" db="EMBL/GenBank/DDBJ databases">
        <title>Kefir isolates.</title>
        <authorList>
            <person name="Kim Y."/>
            <person name="Blasche S."/>
        </authorList>
    </citation>
    <scope>NUCLEOTIDE SEQUENCE [LARGE SCALE GENOMIC DNA]</scope>
    <source>
        <strain evidence="8">OG2-2</strain>
    </source>
</reference>
<keyword evidence="9" id="KW-1185">Reference proteome</keyword>
<dbReference type="NCBIfam" id="TIGR03062">
    <property type="entry name" value="pip_yhgE_Cterm"/>
    <property type="match status" value="1"/>
</dbReference>
<keyword evidence="3 6" id="KW-1133">Transmembrane helix</keyword>
<dbReference type="PANTHER" id="PTHR43077">
    <property type="entry name" value="TRANSPORT PERMEASE YVFS-RELATED"/>
    <property type="match status" value="1"/>
</dbReference>
<feature type="transmembrane region" description="Helical" evidence="6">
    <location>
        <begin position="21"/>
        <end position="40"/>
    </location>
</feature>
<feature type="region of interest" description="Disordered" evidence="5">
    <location>
        <begin position="601"/>
        <end position="620"/>
    </location>
</feature>
<feature type="region of interest" description="Disordered" evidence="5">
    <location>
        <begin position="571"/>
        <end position="596"/>
    </location>
</feature>
<comment type="subcellular location">
    <subcellularLocation>
        <location evidence="1">Membrane</location>
        <topology evidence="1">Multi-pass membrane protein</topology>
    </subcellularLocation>
</comment>
<evidence type="ECO:0000313" key="8">
    <source>
        <dbReference type="EMBL" id="PEN15758.1"/>
    </source>
</evidence>